<keyword evidence="2" id="KW-0238">DNA-binding</keyword>
<dbReference type="PRINTS" id="PR00038">
    <property type="entry name" value="HTHLUXR"/>
</dbReference>
<gene>
    <name evidence="6" type="ORF">AMETH_6292</name>
    <name evidence="7" type="ORF">AMETH_6351</name>
</gene>
<dbReference type="HOGENOM" id="CLU_000445_90_10_11"/>
<reference evidence="7 8" key="1">
    <citation type="submission" date="2014-07" db="EMBL/GenBank/DDBJ databases">
        <title>Whole Genome Sequence of the Amycolatopsis methanolica 239.</title>
        <authorList>
            <person name="Tang B."/>
        </authorList>
    </citation>
    <scope>NUCLEOTIDE SEQUENCE [LARGE SCALE GENOMIC DNA]</scope>
    <source>
        <strain evidence="7 8">239</strain>
    </source>
</reference>
<dbReference type="InterPro" id="IPR016032">
    <property type="entry name" value="Sig_transdc_resp-reg_C-effctor"/>
</dbReference>
<evidence type="ECO:0000313" key="8">
    <source>
        <dbReference type="Proteomes" id="UP000062973"/>
    </source>
</evidence>
<dbReference type="KEGG" id="amq:AMETH_6351"/>
<evidence type="ECO:0000313" key="6">
    <source>
        <dbReference type="EMBL" id="AIJ26384.1"/>
    </source>
</evidence>
<name>A0A076N0R9_AMYME</name>
<feature type="region of interest" description="Disordered" evidence="4">
    <location>
        <begin position="46"/>
        <end position="76"/>
    </location>
</feature>
<dbReference type="GO" id="GO:0003677">
    <property type="term" value="F:DNA binding"/>
    <property type="evidence" value="ECO:0007669"/>
    <property type="project" value="UniProtKB-KW"/>
</dbReference>
<dbReference type="InterPro" id="IPR036388">
    <property type="entry name" value="WH-like_DNA-bd_sf"/>
</dbReference>
<dbReference type="EMBL" id="CP009110">
    <property type="protein sequence ID" value="AIJ26443.1"/>
    <property type="molecule type" value="Genomic_DNA"/>
</dbReference>
<dbReference type="SMART" id="SM00421">
    <property type="entry name" value="HTH_LUXR"/>
    <property type="match status" value="1"/>
</dbReference>
<dbReference type="KEGG" id="amq:AMETH_6292"/>
<keyword evidence="3" id="KW-0804">Transcription</keyword>
<dbReference type="STRING" id="1068978.AMETH_6292"/>
<dbReference type="PROSITE" id="PS50043">
    <property type="entry name" value="HTH_LUXR_2"/>
    <property type="match status" value="1"/>
</dbReference>
<keyword evidence="1" id="KW-0805">Transcription regulation</keyword>
<dbReference type="GO" id="GO:0006355">
    <property type="term" value="P:regulation of DNA-templated transcription"/>
    <property type="evidence" value="ECO:0007669"/>
    <property type="project" value="InterPro"/>
</dbReference>
<dbReference type="CDD" id="cd06170">
    <property type="entry name" value="LuxR_C_like"/>
    <property type="match status" value="1"/>
</dbReference>
<protein>
    <submittedName>
        <fullName evidence="7">LuxR family two component transcriptional regulator</fullName>
    </submittedName>
</protein>
<dbReference type="eggNOG" id="COG2197">
    <property type="taxonomic scope" value="Bacteria"/>
</dbReference>
<dbReference type="Gene3D" id="1.10.10.10">
    <property type="entry name" value="Winged helix-like DNA-binding domain superfamily/Winged helix DNA-binding domain"/>
    <property type="match status" value="1"/>
</dbReference>
<evidence type="ECO:0000313" key="7">
    <source>
        <dbReference type="EMBL" id="AIJ26443.1"/>
    </source>
</evidence>
<evidence type="ECO:0000256" key="4">
    <source>
        <dbReference type="SAM" id="MobiDB-lite"/>
    </source>
</evidence>
<feature type="domain" description="HTH luxR-type" evidence="5">
    <location>
        <begin position="76"/>
        <end position="141"/>
    </location>
</feature>
<dbReference type="PANTHER" id="PTHR44688">
    <property type="entry name" value="DNA-BINDING TRANSCRIPTIONAL ACTIVATOR DEVR_DOSR"/>
    <property type="match status" value="1"/>
</dbReference>
<proteinExistence type="predicted"/>
<dbReference type="OrthoDB" id="3635543at2"/>
<evidence type="ECO:0000256" key="1">
    <source>
        <dbReference type="ARBA" id="ARBA00023015"/>
    </source>
</evidence>
<dbReference type="PATRIC" id="fig|1068978.7.peg.6759"/>
<evidence type="ECO:0000259" key="5">
    <source>
        <dbReference type="PROSITE" id="PS50043"/>
    </source>
</evidence>
<organism evidence="7 8">
    <name type="scientific">Amycolatopsis methanolica 239</name>
    <dbReference type="NCBI Taxonomy" id="1068978"/>
    <lineage>
        <taxon>Bacteria</taxon>
        <taxon>Bacillati</taxon>
        <taxon>Actinomycetota</taxon>
        <taxon>Actinomycetes</taxon>
        <taxon>Pseudonocardiales</taxon>
        <taxon>Pseudonocardiaceae</taxon>
        <taxon>Amycolatopsis</taxon>
        <taxon>Amycolatopsis methanolica group</taxon>
    </lineage>
</organism>
<sequence length="150" mass="16252">MTAALADDDRSRYTGLQIHPDAVPLVMGVLSSYGIDVKRIPDGPARQRRYVTGGPGKVSGRPVRAPERPALSETNPPAVLAGLTEREVEVLHGMSQGLTNADIGRELHISEDTVKTHARRMFHKLGARDRAHAVFLACQRNILDTTGGPQ</sequence>
<dbReference type="Pfam" id="PF00196">
    <property type="entry name" value="GerE"/>
    <property type="match status" value="1"/>
</dbReference>
<dbReference type="Proteomes" id="UP000062973">
    <property type="component" value="Chromosome"/>
</dbReference>
<accession>A0A076N0R9</accession>
<dbReference type="SUPFAM" id="SSF46894">
    <property type="entry name" value="C-terminal effector domain of the bipartite response regulators"/>
    <property type="match status" value="1"/>
</dbReference>
<evidence type="ECO:0000256" key="3">
    <source>
        <dbReference type="ARBA" id="ARBA00023163"/>
    </source>
</evidence>
<dbReference type="InterPro" id="IPR000792">
    <property type="entry name" value="Tscrpt_reg_LuxR_C"/>
</dbReference>
<dbReference type="EMBL" id="CP009110">
    <property type="protein sequence ID" value="AIJ26384.1"/>
    <property type="molecule type" value="Genomic_DNA"/>
</dbReference>
<keyword evidence="8" id="KW-1185">Reference proteome</keyword>
<dbReference type="PROSITE" id="PS00622">
    <property type="entry name" value="HTH_LUXR_1"/>
    <property type="match status" value="1"/>
</dbReference>
<dbReference type="PANTHER" id="PTHR44688:SF16">
    <property type="entry name" value="DNA-BINDING TRANSCRIPTIONAL ACTIVATOR DEVR_DOSR"/>
    <property type="match status" value="1"/>
</dbReference>
<dbReference type="AlphaFoldDB" id="A0A076N0R9"/>
<evidence type="ECO:0000256" key="2">
    <source>
        <dbReference type="ARBA" id="ARBA00023125"/>
    </source>
</evidence>